<feature type="transmembrane region" description="Helical" evidence="1">
    <location>
        <begin position="90"/>
        <end position="110"/>
    </location>
</feature>
<dbReference type="AlphaFoldDB" id="A0A3M2HXN5"/>
<keyword evidence="1" id="KW-0472">Membrane</keyword>
<evidence type="ECO:0000313" key="3">
    <source>
        <dbReference type="Proteomes" id="UP000269774"/>
    </source>
</evidence>
<proteinExistence type="predicted"/>
<sequence>MLRLIISLILPAIVGATIYKLGINFSTVGIQKTSDITLSISGMIFTIMGVWIAFIYPNAILRLKSKKLEPTDFTENEEEKERLGRIVGSIIQSSLVATAILIANLLSAAFDNPLQQSTTPAIAAIIISAAILQIEGVIQVIRSNIDFLNDLHSKSSRKKTEQQL</sequence>
<dbReference type="RefSeq" id="WP_122164345.1">
    <property type="nucleotide sequence ID" value="NZ_JAMOIB010000001.1"/>
</dbReference>
<dbReference type="Proteomes" id="UP000269774">
    <property type="component" value="Unassembled WGS sequence"/>
</dbReference>
<feature type="transmembrane region" description="Helical" evidence="1">
    <location>
        <begin position="36"/>
        <end position="56"/>
    </location>
</feature>
<feature type="transmembrane region" description="Helical" evidence="1">
    <location>
        <begin position="122"/>
        <end position="141"/>
    </location>
</feature>
<gene>
    <name evidence="2" type="ORF">EA797_06720</name>
</gene>
<accession>A0A3M2HXN5</accession>
<name>A0A3M2HXN5_9GAMM</name>
<organism evidence="2 3">
    <name type="scientific">Stutzerimonas zhaodongensis</name>
    <dbReference type="NCBI Taxonomy" id="1176257"/>
    <lineage>
        <taxon>Bacteria</taxon>
        <taxon>Pseudomonadati</taxon>
        <taxon>Pseudomonadota</taxon>
        <taxon>Gammaproteobacteria</taxon>
        <taxon>Pseudomonadales</taxon>
        <taxon>Pseudomonadaceae</taxon>
        <taxon>Stutzerimonas</taxon>
    </lineage>
</organism>
<evidence type="ECO:0000313" key="2">
    <source>
        <dbReference type="EMBL" id="RMH92400.1"/>
    </source>
</evidence>
<keyword evidence="3" id="KW-1185">Reference proteome</keyword>
<evidence type="ECO:0008006" key="4">
    <source>
        <dbReference type="Google" id="ProtNLM"/>
    </source>
</evidence>
<keyword evidence="1" id="KW-1133">Transmembrane helix</keyword>
<comment type="caution">
    <text evidence="2">The sequence shown here is derived from an EMBL/GenBank/DDBJ whole genome shotgun (WGS) entry which is preliminary data.</text>
</comment>
<dbReference type="EMBL" id="RFFM01000001">
    <property type="protein sequence ID" value="RMH92400.1"/>
    <property type="molecule type" value="Genomic_DNA"/>
</dbReference>
<keyword evidence="1" id="KW-0812">Transmembrane</keyword>
<protein>
    <recommendedName>
        <fullName evidence="4">MotA/TolQ/ExbB proton channel domain-containing protein</fullName>
    </recommendedName>
</protein>
<dbReference type="OrthoDB" id="6638186at2"/>
<reference evidence="2 3" key="1">
    <citation type="submission" date="2018-10" db="EMBL/GenBank/DDBJ databases">
        <title>Pseudomonas zhaodongensis NEAU-ST5-21(T) genome.</title>
        <authorList>
            <person name="Peng J."/>
            <person name="Liu Z.-P."/>
        </authorList>
    </citation>
    <scope>NUCLEOTIDE SEQUENCE [LARGE SCALE GENOMIC DNA]</scope>
    <source>
        <strain evidence="2 3">NEAU-ST5-21</strain>
    </source>
</reference>
<evidence type="ECO:0000256" key="1">
    <source>
        <dbReference type="SAM" id="Phobius"/>
    </source>
</evidence>